<evidence type="ECO:0000256" key="1">
    <source>
        <dbReference type="ARBA" id="ARBA00004651"/>
    </source>
</evidence>
<feature type="transmembrane region" description="Helical" evidence="6">
    <location>
        <begin position="165"/>
        <end position="190"/>
    </location>
</feature>
<feature type="transmembrane region" description="Helical" evidence="6">
    <location>
        <begin position="140"/>
        <end position="159"/>
    </location>
</feature>
<evidence type="ECO:0000256" key="5">
    <source>
        <dbReference type="ARBA" id="ARBA00023136"/>
    </source>
</evidence>
<dbReference type="AlphaFoldDB" id="A0A840RL06"/>
<dbReference type="PROSITE" id="PS50206">
    <property type="entry name" value="RHODANESE_3"/>
    <property type="match status" value="1"/>
</dbReference>
<evidence type="ECO:0000313" key="8">
    <source>
        <dbReference type="EMBL" id="MBB5192976.1"/>
    </source>
</evidence>
<evidence type="ECO:0000256" key="4">
    <source>
        <dbReference type="ARBA" id="ARBA00022989"/>
    </source>
</evidence>
<dbReference type="RefSeq" id="WP_184102634.1">
    <property type="nucleotide sequence ID" value="NZ_JACHHN010000009.1"/>
</dbReference>
<keyword evidence="3 6" id="KW-0812">Transmembrane</keyword>
<dbReference type="InterPro" id="IPR001763">
    <property type="entry name" value="Rhodanese-like_dom"/>
</dbReference>
<reference evidence="8 9" key="1">
    <citation type="submission" date="2020-08" db="EMBL/GenBank/DDBJ databases">
        <title>Genomic Encyclopedia of Type Strains, Phase IV (KMG-IV): sequencing the most valuable type-strain genomes for metagenomic binning, comparative biology and taxonomic classification.</title>
        <authorList>
            <person name="Goeker M."/>
        </authorList>
    </citation>
    <scope>NUCLEOTIDE SEQUENCE [LARGE SCALE GENOMIC DNA]</scope>
    <source>
        <strain evidence="8 9">DSM 18233</strain>
    </source>
</reference>
<dbReference type="PANTHER" id="PTHR42709:SF6">
    <property type="entry name" value="UNDECAPRENYL PHOSPHATE TRANSPORTER A"/>
    <property type="match status" value="1"/>
</dbReference>
<accession>A0A840RL06</accession>
<name>A0A840RL06_9NEIS</name>
<gene>
    <name evidence="8" type="ORF">HNQ50_003730</name>
</gene>
<evidence type="ECO:0000259" key="7">
    <source>
        <dbReference type="PROSITE" id="PS50206"/>
    </source>
</evidence>
<evidence type="ECO:0000256" key="6">
    <source>
        <dbReference type="SAM" id="Phobius"/>
    </source>
</evidence>
<feature type="transmembrane region" description="Helical" evidence="6">
    <location>
        <begin position="50"/>
        <end position="72"/>
    </location>
</feature>
<evidence type="ECO:0000313" key="9">
    <source>
        <dbReference type="Proteomes" id="UP000543030"/>
    </source>
</evidence>
<dbReference type="PANTHER" id="PTHR42709">
    <property type="entry name" value="ALKALINE PHOSPHATASE LIKE PROTEIN"/>
    <property type="match status" value="1"/>
</dbReference>
<dbReference type="InterPro" id="IPR051311">
    <property type="entry name" value="DedA_domain"/>
</dbReference>
<dbReference type="Gene3D" id="3.40.250.10">
    <property type="entry name" value="Rhodanese-like domain"/>
    <property type="match status" value="1"/>
</dbReference>
<comment type="caution">
    <text evidence="8">The sequence shown here is derived from an EMBL/GenBank/DDBJ whole genome shotgun (WGS) entry which is preliminary data.</text>
</comment>
<comment type="subcellular location">
    <subcellularLocation>
        <location evidence="1">Cell membrane</location>
        <topology evidence="1">Multi-pass membrane protein</topology>
    </subcellularLocation>
</comment>
<keyword evidence="2" id="KW-1003">Cell membrane</keyword>
<sequence length="320" mass="34190">MDLHFLLGLTQHYALPLTFLVTLVSRAGLPVPASPLLVMVGALSIASGELALGLLLAATVGGALGDMVWFIAGRRLGRRVLSVICKVSLSADVCVRQSETLFVKWGGLSLFAAKFVPGISAVAPPLAGALGWSWFSFLKWNIAASLFWALVFLGLGALFSNELDLVLAVLAQLGEGAVWSLGALVIIYLAGRVIRRRRAAEQSENMPRISVAQLRADLESGRDPVIIDVRSAEGRMLDPRTLPGAYTISLKEIGTAASILLPDRDIIVYCSCPNDVTAVAAAQQLRRMGWTRTLPLAGGLEAWFEAELPPLMHPVTPATT</sequence>
<dbReference type="GO" id="GO:0016740">
    <property type="term" value="F:transferase activity"/>
    <property type="evidence" value="ECO:0007669"/>
    <property type="project" value="UniProtKB-KW"/>
</dbReference>
<dbReference type="SUPFAM" id="SSF52821">
    <property type="entry name" value="Rhodanese/Cell cycle control phosphatase"/>
    <property type="match status" value="1"/>
</dbReference>
<protein>
    <submittedName>
        <fullName evidence="8">Membrane protein DedA with SNARE-associated domain/rhodanese-related sulfurtransferase</fullName>
    </submittedName>
</protein>
<evidence type="ECO:0000256" key="2">
    <source>
        <dbReference type="ARBA" id="ARBA00022475"/>
    </source>
</evidence>
<keyword evidence="8" id="KW-0808">Transferase</keyword>
<keyword evidence="5 6" id="KW-0472">Membrane</keyword>
<feature type="domain" description="Rhodanese" evidence="7">
    <location>
        <begin position="220"/>
        <end position="312"/>
    </location>
</feature>
<dbReference type="GO" id="GO:0005886">
    <property type="term" value="C:plasma membrane"/>
    <property type="evidence" value="ECO:0007669"/>
    <property type="project" value="UniProtKB-SubCell"/>
</dbReference>
<keyword evidence="4 6" id="KW-1133">Transmembrane helix</keyword>
<dbReference type="Proteomes" id="UP000543030">
    <property type="component" value="Unassembled WGS sequence"/>
</dbReference>
<dbReference type="SMART" id="SM00450">
    <property type="entry name" value="RHOD"/>
    <property type="match status" value="1"/>
</dbReference>
<dbReference type="Pfam" id="PF00581">
    <property type="entry name" value="Rhodanese"/>
    <property type="match status" value="1"/>
</dbReference>
<organism evidence="8 9">
    <name type="scientific">Silvimonas terrae</name>
    <dbReference type="NCBI Taxonomy" id="300266"/>
    <lineage>
        <taxon>Bacteria</taxon>
        <taxon>Pseudomonadati</taxon>
        <taxon>Pseudomonadota</taxon>
        <taxon>Betaproteobacteria</taxon>
        <taxon>Neisseriales</taxon>
        <taxon>Chitinibacteraceae</taxon>
        <taxon>Silvimonas</taxon>
    </lineage>
</organism>
<dbReference type="InterPro" id="IPR036873">
    <property type="entry name" value="Rhodanese-like_dom_sf"/>
</dbReference>
<evidence type="ECO:0000256" key="3">
    <source>
        <dbReference type="ARBA" id="ARBA00022692"/>
    </source>
</evidence>
<keyword evidence="9" id="KW-1185">Reference proteome</keyword>
<dbReference type="EMBL" id="JACHHN010000009">
    <property type="protein sequence ID" value="MBB5192976.1"/>
    <property type="molecule type" value="Genomic_DNA"/>
</dbReference>
<proteinExistence type="predicted"/>
<dbReference type="Pfam" id="PF09335">
    <property type="entry name" value="VTT_dom"/>
    <property type="match status" value="1"/>
</dbReference>
<dbReference type="InterPro" id="IPR032816">
    <property type="entry name" value="VTT_dom"/>
</dbReference>